<sequence>MTHYPNLYWRFPLFKDEAERQRVYQYNNRYSPYSELISTDGAVRLWCRRVTADGAPVVEWPAQFTGECVGLRVSGTDRVAAKKFELDKPEGWSSGNECRLCGSPLAWEGSIISGKLKCPHCEG</sequence>
<accession>A0ABV6SKR7</accession>
<proteinExistence type="predicted"/>
<reference evidence="1 2" key="1">
    <citation type="submission" date="2024-09" db="EMBL/GenBank/DDBJ databases">
        <authorList>
            <person name="Sun Q."/>
            <person name="Mori K."/>
        </authorList>
    </citation>
    <scope>NUCLEOTIDE SEQUENCE [LARGE SCALE GENOMIC DNA]</scope>
    <source>
        <strain evidence="1 2">NCAIM B.01794</strain>
    </source>
</reference>
<gene>
    <name evidence="1" type="ORF">ACFFGX_08825</name>
</gene>
<dbReference type="Proteomes" id="UP001589891">
    <property type="component" value="Unassembled WGS sequence"/>
</dbReference>
<dbReference type="RefSeq" id="WP_376944941.1">
    <property type="nucleotide sequence ID" value="NZ_CP171449.1"/>
</dbReference>
<comment type="caution">
    <text evidence="1">The sequence shown here is derived from an EMBL/GenBank/DDBJ whole genome shotgun (WGS) entry which is preliminary data.</text>
</comment>
<keyword evidence="2" id="KW-1185">Reference proteome</keyword>
<dbReference type="EMBL" id="JBHLSS010000048">
    <property type="protein sequence ID" value="MFC0709691.1"/>
    <property type="molecule type" value="Genomic_DNA"/>
</dbReference>
<organism evidence="1 2">
    <name type="scientific">Azorhizophilus paspali</name>
    <name type="common">Azotobacter paspali</name>
    <dbReference type="NCBI Taxonomy" id="69963"/>
    <lineage>
        <taxon>Bacteria</taxon>
        <taxon>Pseudomonadati</taxon>
        <taxon>Pseudomonadota</taxon>
        <taxon>Gammaproteobacteria</taxon>
        <taxon>Pseudomonadales</taxon>
        <taxon>Pseudomonadaceae</taxon>
        <taxon>Azorhizophilus</taxon>
    </lineage>
</organism>
<evidence type="ECO:0000313" key="1">
    <source>
        <dbReference type="EMBL" id="MFC0709691.1"/>
    </source>
</evidence>
<protein>
    <submittedName>
        <fullName evidence="1">Uncharacterized protein</fullName>
    </submittedName>
</protein>
<evidence type="ECO:0000313" key="2">
    <source>
        <dbReference type="Proteomes" id="UP001589891"/>
    </source>
</evidence>
<name>A0ABV6SKR7_AZOPA</name>